<dbReference type="AlphaFoldDB" id="A0A314LEM3"/>
<dbReference type="InterPro" id="IPR036885">
    <property type="entry name" value="SWIB_MDM2_dom_sf"/>
</dbReference>
<proteinExistence type="predicted"/>
<dbReference type="InterPro" id="IPR019835">
    <property type="entry name" value="SWIB_domain"/>
</dbReference>
<evidence type="ECO:0000313" key="4">
    <source>
        <dbReference type="Proteomes" id="UP000187609"/>
    </source>
</evidence>
<dbReference type="InterPro" id="IPR003121">
    <property type="entry name" value="SWIB_MDM2_domain"/>
</dbReference>
<accession>A0A314LEM3</accession>
<protein>
    <recommendedName>
        <fullName evidence="2">DM2 domain-containing protein</fullName>
    </recommendedName>
</protein>
<dbReference type="PROSITE" id="PS51925">
    <property type="entry name" value="SWIB_MDM2"/>
    <property type="match status" value="2"/>
</dbReference>
<dbReference type="Gene3D" id="1.10.245.10">
    <property type="entry name" value="SWIB/MDM2 domain"/>
    <property type="match status" value="2"/>
</dbReference>
<evidence type="ECO:0000256" key="1">
    <source>
        <dbReference type="SAM" id="MobiDB-lite"/>
    </source>
</evidence>
<dbReference type="PANTHER" id="PTHR13844">
    <property type="entry name" value="SWI/SNF-RELATED MATRIX-ASSOCIATED ACTIN-DEPENDENT REGULATOR OF CHROMATIN SUBFAMILY D"/>
    <property type="match status" value="1"/>
</dbReference>
<evidence type="ECO:0000313" key="3">
    <source>
        <dbReference type="EMBL" id="OIT39587.1"/>
    </source>
</evidence>
<dbReference type="Pfam" id="PF08766">
    <property type="entry name" value="DEK_C"/>
    <property type="match status" value="1"/>
</dbReference>
<dbReference type="KEGG" id="nau:109237901"/>
<dbReference type="Gramene" id="OIT39587">
    <property type="protein sequence ID" value="OIT39587"/>
    <property type="gene ID" value="A4A49_29061"/>
</dbReference>
<dbReference type="SUPFAM" id="SSF47592">
    <property type="entry name" value="SWIB/MDM2 domain"/>
    <property type="match status" value="2"/>
</dbReference>
<name>A0A314LEM3_NICAT</name>
<dbReference type="SMART" id="SM00151">
    <property type="entry name" value="SWIB"/>
    <property type="match status" value="2"/>
</dbReference>
<dbReference type="OrthoDB" id="10251073at2759"/>
<feature type="region of interest" description="Disordered" evidence="1">
    <location>
        <begin position="143"/>
        <end position="170"/>
    </location>
</feature>
<dbReference type="InterPro" id="IPR014876">
    <property type="entry name" value="DEK_C"/>
</dbReference>
<comment type="caution">
    <text evidence="3">The sequence shown here is derived from an EMBL/GenBank/DDBJ whole genome shotgun (WGS) entry which is preliminary data.</text>
</comment>
<organism evidence="3 4">
    <name type="scientific">Nicotiana attenuata</name>
    <name type="common">Coyote tobacco</name>
    <dbReference type="NCBI Taxonomy" id="49451"/>
    <lineage>
        <taxon>Eukaryota</taxon>
        <taxon>Viridiplantae</taxon>
        <taxon>Streptophyta</taxon>
        <taxon>Embryophyta</taxon>
        <taxon>Tracheophyta</taxon>
        <taxon>Spermatophyta</taxon>
        <taxon>Magnoliopsida</taxon>
        <taxon>eudicotyledons</taxon>
        <taxon>Gunneridae</taxon>
        <taxon>Pentapetalae</taxon>
        <taxon>asterids</taxon>
        <taxon>lamiids</taxon>
        <taxon>Solanales</taxon>
        <taxon>Solanaceae</taxon>
        <taxon>Nicotianoideae</taxon>
        <taxon>Nicotianeae</taxon>
        <taxon>Nicotiana</taxon>
    </lineage>
</organism>
<feature type="domain" description="DM2" evidence="2">
    <location>
        <begin position="293"/>
        <end position="372"/>
    </location>
</feature>
<keyword evidence="4" id="KW-1185">Reference proteome</keyword>
<dbReference type="STRING" id="49451.A0A314LEM3"/>
<dbReference type="Proteomes" id="UP000187609">
    <property type="component" value="Unassembled WGS sequence"/>
</dbReference>
<dbReference type="SMR" id="A0A314LEM3"/>
<dbReference type="CDD" id="cd10567">
    <property type="entry name" value="SWIB-MDM2_like"/>
    <property type="match status" value="2"/>
</dbReference>
<reference evidence="3" key="1">
    <citation type="submission" date="2016-11" db="EMBL/GenBank/DDBJ databases">
        <title>The genome of Nicotiana attenuata.</title>
        <authorList>
            <person name="Xu S."/>
            <person name="Brockmoeller T."/>
            <person name="Gaquerel E."/>
            <person name="Navarro A."/>
            <person name="Kuhl H."/>
            <person name="Gase K."/>
            <person name="Ling Z."/>
            <person name="Zhou W."/>
            <person name="Kreitzer C."/>
            <person name="Stanke M."/>
            <person name="Tang H."/>
            <person name="Lyons E."/>
            <person name="Pandey P."/>
            <person name="Pandey S.P."/>
            <person name="Timmermann B."/>
            <person name="Baldwin I.T."/>
        </authorList>
    </citation>
    <scope>NUCLEOTIDE SEQUENCE [LARGE SCALE GENOMIC DNA]</scope>
    <source>
        <strain evidence="3">UT</strain>
    </source>
</reference>
<feature type="compositionally biased region" description="Polar residues" evidence="1">
    <location>
        <begin position="143"/>
        <end position="159"/>
    </location>
</feature>
<gene>
    <name evidence="3" type="ORF">A4A49_29061</name>
</gene>
<evidence type="ECO:0000259" key="2">
    <source>
        <dbReference type="PROSITE" id="PS51925"/>
    </source>
</evidence>
<feature type="domain" description="DM2" evidence="2">
    <location>
        <begin position="168"/>
        <end position="245"/>
    </location>
</feature>
<sequence>MVSDQEIARGVEILLRQSDPNAVTSLNGVVQQLGAKLGQDLSHKAEFISDQISLLRSQVQQPLQHPAMIKDHFALLNHPQFAAQQQFYSHFALQQQHQQQQQQQYLYFQQQQQQQRQPTLQPLVQQQVPSPVVARTAAGSAQHVASNVASAPKESATSGTKRRGGPGGLNKVCGVSPELQAIVGQPAMPRTEIVKQLWVYIRKHNLQDPGNKRKIICNDALRALFETDCTDMFKMNKLLAKHITALDPSKQADQADQAKRLKVEAEPMAAKVEAHSVAAKVETHSTAAEVEQPVFSTVTISDALAKFFGSEEKEIPQTEALKRIWEYIKLNQLEDPVNSMVIVCDAKLQELLECESISASELPQMLARRHFV</sequence>
<dbReference type="Pfam" id="PF02201">
    <property type="entry name" value="SWIB"/>
    <property type="match status" value="2"/>
</dbReference>
<dbReference type="EMBL" id="MJEQ01000093">
    <property type="protein sequence ID" value="OIT39587.1"/>
    <property type="molecule type" value="Genomic_DNA"/>
</dbReference>